<organism evidence="1 2">
    <name type="scientific">Candidatus Chazhemtobacterium aquaticus</name>
    <dbReference type="NCBI Taxonomy" id="2715735"/>
    <lineage>
        <taxon>Bacteria</taxon>
        <taxon>Candidatus Chazhemtobacteraceae</taxon>
        <taxon>Candidatus Chazhemtobacterium</taxon>
    </lineage>
</organism>
<accession>A0A857NCM2</accession>
<proteinExistence type="predicted"/>
<keyword evidence="2" id="KW-1185">Reference proteome</keyword>
<reference evidence="2" key="1">
    <citation type="journal article" date="2020" name="Microorganisms">
        <title>Complete Genome of a Member of a New Bacterial Lineage in the Microgenomates Group Reveals an Unusual Nucleotide Composition Disparity Between Two Strands of DNA and Limited Metabolic Potential.</title>
        <authorList>
            <person name="Kadnikov V.V."/>
            <person name="Mardanov A.V."/>
            <person name="Beletsky A.V."/>
            <person name="Karnachuk O.V."/>
            <person name="Ravin N.V."/>
        </authorList>
    </citation>
    <scope>NUCLEOTIDE SEQUENCE [LARGE SCALE GENOMIC DNA]</scope>
</reference>
<gene>
    <name evidence="1" type="ORF">MICH65_0621</name>
</gene>
<evidence type="ECO:0000313" key="1">
    <source>
        <dbReference type="EMBL" id="QHO63602.1"/>
    </source>
</evidence>
<evidence type="ECO:0000313" key="2">
    <source>
        <dbReference type="Proteomes" id="UP000463983"/>
    </source>
</evidence>
<dbReference type="KEGG" id="caqa:MICH65_0621"/>
<protein>
    <submittedName>
        <fullName evidence="1">Uncharacterized protein</fullName>
    </submittedName>
</protein>
<name>A0A857NCM2_9BACT</name>
<sequence>MPGTIQAAATKVRRMRSGSEFILVVKTKVEDPGAQVEALASGSGKQLALLGSDVVNKDGKLVTLIKIRVN</sequence>
<dbReference type="AlphaFoldDB" id="A0A857NCM2"/>
<dbReference type="EMBL" id="CP047901">
    <property type="protein sequence ID" value="QHO63602.1"/>
    <property type="molecule type" value="Genomic_DNA"/>
</dbReference>
<dbReference type="Proteomes" id="UP000463983">
    <property type="component" value="Chromosome"/>
</dbReference>